<comment type="caution">
    <text evidence="1">The sequence shown here is derived from an EMBL/GenBank/DDBJ whole genome shotgun (WGS) entry which is preliminary data.</text>
</comment>
<proteinExistence type="predicted"/>
<evidence type="ECO:0000313" key="2">
    <source>
        <dbReference type="Proteomes" id="UP001304298"/>
    </source>
</evidence>
<protein>
    <submittedName>
        <fullName evidence="1">Uncharacterized protein</fullName>
    </submittedName>
</protein>
<dbReference type="RefSeq" id="WP_323335018.1">
    <property type="nucleotide sequence ID" value="NZ_JAYFSI010000014.1"/>
</dbReference>
<organism evidence="1 2">
    <name type="scientific">Amycolatopsis heterodermiae</name>
    <dbReference type="NCBI Taxonomy" id="3110235"/>
    <lineage>
        <taxon>Bacteria</taxon>
        <taxon>Bacillati</taxon>
        <taxon>Actinomycetota</taxon>
        <taxon>Actinomycetes</taxon>
        <taxon>Pseudonocardiales</taxon>
        <taxon>Pseudonocardiaceae</taxon>
        <taxon>Amycolatopsis</taxon>
    </lineage>
</organism>
<name>A0ABU5RID6_9PSEU</name>
<reference evidence="1 2" key="1">
    <citation type="submission" date="2023-12" db="EMBL/GenBank/DDBJ databases">
        <title>Amycolatopsis sp. V23-08.</title>
        <authorList>
            <person name="Somphong A."/>
        </authorList>
    </citation>
    <scope>NUCLEOTIDE SEQUENCE [LARGE SCALE GENOMIC DNA]</scope>
    <source>
        <strain evidence="1 2">V23-08</strain>
    </source>
</reference>
<sequence length="155" mass="16733">MNDYAARLRATADYIDRHDVPRLLSVTVSGLTDVVDFHGSPLNCNRVAVFLRWADTLDGDVALVVVPREKDSRFHLYARGTLPGTDLAAEFVVIVDGDDYPALADEIGSGEDEIPVIRGQLANIAAGRGELTPELLAEAEHWAANPLPRDPGATS</sequence>
<gene>
    <name evidence="1" type="ORF">VA596_41420</name>
</gene>
<dbReference type="EMBL" id="JAYFSI010000014">
    <property type="protein sequence ID" value="MEA5366047.1"/>
    <property type="molecule type" value="Genomic_DNA"/>
</dbReference>
<keyword evidence="2" id="KW-1185">Reference proteome</keyword>
<accession>A0ABU5RID6</accession>
<dbReference type="Proteomes" id="UP001304298">
    <property type="component" value="Unassembled WGS sequence"/>
</dbReference>
<evidence type="ECO:0000313" key="1">
    <source>
        <dbReference type="EMBL" id="MEA5366047.1"/>
    </source>
</evidence>